<comment type="caution">
    <text evidence="1">The sequence shown here is derived from an EMBL/GenBank/DDBJ whole genome shotgun (WGS) entry which is preliminary data.</text>
</comment>
<organism evidence="1 2">
    <name type="scientific">Schaalia turicensis ACS-279-V-Col4</name>
    <dbReference type="NCBI Taxonomy" id="883077"/>
    <lineage>
        <taxon>Bacteria</taxon>
        <taxon>Bacillati</taxon>
        <taxon>Actinomycetota</taxon>
        <taxon>Actinomycetes</taxon>
        <taxon>Actinomycetales</taxon>
        <taxon>Actinomycetaceae</taxon>
        <taxon>Schaalia</taxon>
    </lineage>
</organism>
<dbReference type="HOGENOM" id="CLU_1212713_0_0_11"/>
<gene>
    <name evidence="1" type="ORF">HMPREF9241_00079</name>
</gene>
<dbReference type="AlphaFoldDB" id="K0YX92"/>
<proteinExistence type="predicted"/>
<reference evidence="1 2" key="1">
    <citation type="submission" date="2012-07" db="EMBL/GenBank/DDBJ databases">
        <title>The Genome Sequence of Actinomyces turicensis ACS-279-V-COL4.</title>
        <authorList>
            <consortium name="The Broad Institute Genome Sequencing Platform"/>
            <person name="Earl A."/>
            <person name="Ward D."/>
            <person name="Feldgarden M."/>
            <person name="Gevers D."/>
            <person name="Saerens B."/>
            <person name="Vaneechoutte M."/>
            <person name="Walker B."/>
            <person name="Young S.K."/>
            <person name="Zeng Q."/>
            <person name="Gargeya S."/>
            <person name="Fitzgerald M."/>
            <person name="Haas B."/>
            <person name="Abouelleil A."/>
            <person name="Alvarado L."/>
            <person name="Arachchi H.M."/>
            <person name="Berlin A."/>
            <person name="Chapman S.B."/>
            <person name="Goldberg J."/>
            <person name="Griggs A."/>
            <person name="Gujja S."/>
            <person name="Hansen M."/>
            <person name="Howarth C."/>
            <person name="Imamovic A."/>
            <person name="Larimer J."/>
            <person name="McCowen C."/>
            <person name="Montmayeur A."/>
            <person name="Murphy C."/>
            <person name="Neiman D."/>
            <person name="Pearson M."/>
            <person name="Priest M."/>
            <person name="Roberts A."/>
            <person name="Saif S."/>
            <person name="Shea T."/>
            <person name="Sisk P."/>
            <person name="Sykes S."/>
            <person name="Wortman J."/>
            <person name="Nusbaum C."/>
            <person name="Birren B."/>
        </authorList>
    </citation>
    <scope>NUCLEOTIDE SEQUENCE [LARGE SCALE GENOMIC DNA]</scope>
    <source>
        <strain evidence="1 2">ACS-279-V-Col4</strain>
    </source>
</reference>
<keyword evidence="2" id="KW-1185">Reference proteome</keyword>
<evidence type="ECO:0000313" key="2">
    <source>
        <dbReference type="Proteomes" id="UP000003994"/>
    </source>
</evidence>
<dbReference type="Proteomes" id="UP000003994">
    <property type="component" value="Unassembled WGS sequence"/>
</dbReference>
<dbReference type="EMBL" id="AGWQ01000002">
    <property type="protein sequence ID" value="EJZ88218.1"/>
    <property type="molecule type" value="Genomic_DNA"/>
</dbReference>
<name>K0YX92_9ACTO</name>
<dbReference type="PATRIC" id="fig|883077.3.peg.76"/>
<dbReference type="STRING" id="883077.HMPREF9241_00079"/>
<protein>
    <submittedName>
        <fullName evidence="1">Uncharacterized protein</fullName>
    </submittedName>
</protein>
<evidence type="ECO:0000313" key="1">
    <source>
        <dbReference type="EMBL" id="EJZ88218.1"/>
    </source>
</evidence>
<accession>K0YX92</accession>
<sequence length="228" mass="25373">MACVLFKVRGMAEETPKVHKRTAAFTEEQIEAGLWLLLALNSRSSLGDEIPGKDSALRDLLAPVARKVPLSDEQVDEAVLLIEAAKWAMERHELRPLSVSQCNRERDALLKRWNLASSKGALLWPPSSQTISARLGGGSWSRATARLGFRANSRGRARGSGRFTSESMAVVLREFIAECERNQIEPTLQGYRKWSKRQRATGRDDVASVATLRQRYGTWSVILASVEP</sequence>
<dbReference type="eggNOG" id="COG0775">
    <property type="taxonomic scope" value="Bacteria"/>
</dbReference>